<keyword evidence="3" id="KW-1185">Reference proteome</keyword>
<evidence type="ECO:0000313" key="3">
    <source>
        <dbReference type="Proteomes" id="UP000092993"/>
    </source>
</evidence>
<evidence type="ECO:0008006" key="4">
    <source>
        <dbReference type="Google" id="ProtNLM"/>
    </source>
</evidence>
<feature type="compositionally biased region" description="Pro residues" evidence="1">
    <location>
        <begin position="352"/>
        <end position="367"/>
    </location>
</feature>
<dbReference type="EMBL" id="LUGG01000005">
    <property type="protein sequence ID" value="OBZ74370.1"/>
    <property type="molecule type" value="Genomic_DNA"/>
</dbReference>
<proteinExistence type="predicted"/>
<reference evidence="2 3" key="1">
    <citation type="submission" date="2016-03" db="EMBL/GenBank/DDBJ databases">
        <title>Whole genome sequencing of Grifola frondosa 9006-11.</title>
        <authorList>
            <person name="Min B."/>
            <person name="Park H."/>
            <person name="Kim J.-G."/>
            <person name="Cho H."/>
            <person name="Oh Y.-L."/>
            <person name="Kong W.-S."/>
            <person name="Choi I.-G."/>
        </authorList>
    </citation>
    <scope>NUCLEOTIDE SEQUENCE [LARGE SCALE GENOMIC DNA]</scope>
    <source>
        <strain evidence="2 3">9006-11</strain>
    </source>
</reference>
<dbReference type="OMA" id="HIANACS"/>
<dbReference type="AlphaFoldDB" id="A0A1C7MBU4"/>
<accession>A0A1C7MBU4</accession>
<evidence type="ECO:0000313" key="2">
    <source>
        <dbReference type="EMBL" id="OBZ74370.1"/>
    </source>
</evidence>
<dbReference type="Proteomes" id="UP000092993">
    <property type="component" value="Unassembled WGS sequence"/>
</dbReference>
<organism evidence="2 3">
    <name type="scientific">Grifola frondosa</name>
    <name type="common">Maitake</name>
    <name type="synonym">Polyporus frondosus</name>
    <dbReference type="NCBI Taxonomy" id="5627"/>
    <lineage>
        <taxon>Eukaryota</taxon>
        <taxon>Fungi</taxon>
        <taxon>Dikarya</taxon>
        <taxon>Basidiomycota</taxon>
        <taxon>Agaricomycotina</taxon>
        <taxon>Agaricomycetes</taxon>
        <taxon>Polyporales</taxon>
        <taxon>Grifolaceae</taxon>
        <taxon>Grifola</taxon>
    </lineage>
</organism>
<dbReference type="OrthoDB" id="4230923at2759"/>
<gene>
    <name evidence="2" type="ORF">A0H81_05496</name>
</gene>
<protein>
    <recommendedName>
        <fullName evidence="4">Nucleic-acid-binding protein from transposon X-element</fullName>
    </recommendedName>
</protein>
<feature type="region of interest" description="Disordered" evidence="1">
    <location>
        <begin position="303"/>
        <end position="367"/>
    </location>
</feature>
<evidence type="ECO:0000256" key="1">
    <source>
        <dbReference type="SAM" id="MobiDB-lite"/>
    </source>
</evidence>
<comment type="caution">
    <text evidence="2">The sequence shown here is derived from an EMBL/GenBank/DDBJ whole genome shotgun (WGS) entry which is preliminary data.</text>
</comment>
<name>A0A1C7MBU4_GRIFR</name>
<dbReference type="STRING" id="5627.A0A1C7MBU4"/>
<sequence length="367" mass="40593">MAASHNKALYRTNLRSRQVVIDTDDESTRDLSEKEITAKARLALDATFERLGYEHDPDQHDGIKILGATKLKNGGILLELNTPDAVGFLTDDETLTEFLAAFSGHATIKTRGFQCIAEFVPTSFSPSTPSALRAVESDSRLQSNTILKARWIKPVERRSPGQKVAHLFLDFDSPYTANRAIDNGIFIENKKVNVRKAKIEPRRCLKCQVIGARHIANACSSPNDVCGYCRGKHRTAECKVSDPTDYRCANCKQSGHAAWDKTCPEYKKQAQLLDERCPENKFRLFPSDDDPLSWECLDNHTSTLPDLGSAPPPPFAEWPPELEPDEPPADGPIARGRNTLPHPPHSRARAPAPTPAPAPPTPDPHPI</sequence>